<sequence>MDDLVQKQIFGVVRNYHYVIEFQKKGLPHAHSPFTMHPNDKIIDVPAVDHIIYAYIPDIYTQPNVYRLVKDFYIHTTCGRLNPDALCMQDNKCKKYYP</sequence>
<protein>
    <recommendedName>
        <fullName evidence="1">Helitron helicase-like domain-containing protein</fullName>
    </recommendedName>
</protein>
<evidence type="ECO:0000313" key="3">
    <source>
        <dbReference type="Proteomes" id="UP001153636"/>
    </source>
</evidence>
<dbReference type="Proteomes" id="UP001153636">
    <property type="component" value="Unassembled WGS sequence"/>
</dbReference>
<name>A0A9P0GLR2_9CUCU</name>
<gene>
    <name evidence="2" type="ORF">PSYICH_LOCUS15714</name>
</gene>
<dbReference type="InterPro" id="IPR025476">
    <property type="entry name" value="Helitron_helicase-like"/>
</dbReference>
<keyword evidence="3" id="KW-1185">Reference proteome</keyword>
<dbReference type="AlphaFoldDB" id="A0A9P0GLR2"/>
<comment type="caution">
    <text evidence="2">The sequence shown here is derived from an EMBL/GenBank/DDBJ whole genome shotgun (WGS) entry which is preliminary data.</text>
</comment>
<evidence type="ECO:0000313" key="2">
    <source>
        <dbReference type="EMBL" id="CAH1115852.1"/>
    </source>
</evidence>
<reference evidence="2" key="1">
    <citation type="submission" date="2022-01" db="EMBL/GenBank/DDBJ databases">
        <authorList>
            <person name="King R."/>
        </authorList>
    </citation>
    <scope>NUCLEOTIDE SEQUENCE</scope>
</reference>
<proteinExistence type="predicted"/>
<dbReference type="OrthoDB" id="6773516at2759"/>
<feature type="domain" description="Helitron helicase-like" evidence="1">
    <location>
        <begin position="1"/>
        <end position="31"/>
    </location>
</feature>
<accession>A0A9P0GLR2</accession>
<dbReference type="EMBL" id="CAKMHV010000001">
    <property type="protein sequence ID" value="CAH1115852.1"/>
    <property type="molecule type" value="Genomic_DNA"/>
</dbReference>
<dbReference type="Pfam" id="PF14214">
    <property type="entry name" value="Helitron_like_N"/>
    <property type="match status" value="1"/>
</dbReference>
<evidence type="ECO:0000259" key="1">
    <source>
        <dbReference type="Pfam" id="PF14214"/>
    </source>
</evidence>
<organism evidence="2 3">
    <name type="scientific">Psylliodes chrysocephalus</name>
    <dbReference type="NCBI Taxonomy" id="3402493"/>
    <lineage>
        <taxon>Eukaryota</taxon>
        <taxon>Metazoa</taxon>
        <taxon>Ecdysozoa</taxon>
        <taxon>Arthropoda</taxon>
        <taxon>Hexapoda</taxon>
        <taxon>Insecta</taxon>
        <taxon>Pterygota</taxon>
        <taxon>Neoptera</taxon>
        <taxon>Endopterygota</taxon>
        <taxon>Coleoptera</taxon>
        <taxon>Polyphaga</taxon>
        <taxon>Cucujiformia</taxon>
        <taxon>Chrysomeloidea</taxon>
        <taxon>Chrysomelidae</taxon>
        <taxon>Galerucinae</taxon>
        <taxon>Alticini</taxon>
        <taxon>Psylliodes</taxon>
    </lineage>
</organism>